<evidence type="ECO:0000256" key="1">
    <source>
        <dbReference type="ARBA" id="ARBA00022737"/>
    </source>
</evidence>
<dbReference type="GO" id="GO:0004842">
    <property type="term" value="F:ubiquitin-protein transferase activity"/>
    <property type="evidence" value="ECO:0007669"/>
    <property type="project" value="TreeGrafter"/>
</dbReference>
<dbReference type="PROSITE" id="PS50297">
    <property type="entry name" value="ANK_REP_REGION"/>
    <property type="match status" value="2"/>
</dbReference>
<proteinExistence type="predicted"/>
<dbReference type="OrthoDB" id="416222at2759"/>
<dbReference type="InterPro" id="IPR036770">
    <property type="entry name" value="Ankyrin_rpt-contain_sf"/>
</dbReference>
<protein>
    <submittedName>
        <fullName evidence="4">Uncharacterized protein</fullName>
    </submittedName>
</protein>
<dbReference type="PANTHER" id="PTHR24171">
    <property type="entry name" value="ANKYRIN REPEAT DOMAIN-CONTAINING PROTEIN 39-RELATED"/>
    <property type="match status" value="1"/>
</dbReference>
<dbReference type="Pfam" id="PF12796">
    <property type="entry name" value="Ank_2"/>
    <property type="match status" value="1"/>
</dbReference>
<feature type="non-terminal residue" evidence="4">
    <location>
        <position position="1"/>
    </location>
</feature>
<evidence type="ECO:0000256" key="2">
    <source>
        <dbReference type="ARBA" id="ARBA00023043"/>
    </source>
</evidence>
<reference evidence="4" key="2">
    <citation type="submission" date="2017-10" db="EMBL/GenBank/DDBJ databases">
        <title>Ladona fulva Genome sequencing and assembly.</title>
        <authorList>
            <person name="Murali S."/>
            <person name="Richards S."/>
            <person name="Bandaranaike D."/>
            <person name="Bellair M."/>
            <person name="Blankenburg K."/>
            <person name="Chao H."/>
            <person name="Dinh H."/>
            <person name="Doddapaneni H."/>
            <person name="Dugan-Rocha S."/>
            <person name="Elkadiri S."/>
            <person name="Gnanaolivu R."/>
            <person name="Hernandez B."/>
            <person name="Skinner E."/>
            <person name="Javaid M."/>
            <person name="Lee S."/>
            <person name="Li M."/>
            <person name="Ming W."/>
            <person name="Munidasa M."/>
            <person name="Muniz J."/>
            <person name="Nguyen L."/>
            <person name="Hughes D."/>
            <person name="Osuji N."/>
            <person name="Pu L.-L."/>
            <person name="Puazo M."/>
            <person name="Qu C."/>
            <person name="Quiroz J."/>
            <person name="Raj R."/>
            <person name="Weissenberger G."/>
            <person name="Xin Y."/>
            <person name="Zou X."/>
            <person name="Han Y."/>
            <person name="Worley K."/>
            <person name="Muzny D."/>
            <person name="Gibbs R."/>
        </authorList>
    </citation>
    <scope>NUCLEOTIDE SEQUENCE</scope>
    <source>
        <strain evidence="4">Sampled in the wild</strain>
    </source>
</reference>
<dbReference type="GO" id="GO:0031436">
    <property type="term" value="C:BRCA1-BARD1 complex"/>
    <property type="evidence" value="ECO:0007669"/>
    <property type="project" value="TreeGrafter"/>
</dbReference>
<dbReference type="GO" id="GO:0085020">
    <property type="term" value="P:protein K6-linked ubiquitination"/>
    <property type="evidence" value="ECO:0007669"/>
    <property type="project" value="TreeGrafter"/>
</dbReference>
<feature type="repeat" description="ANK" evidence="3">
    <location>
        <begin position="86"/>
        <end position="118"/>
    </location>
</feature>
<dbReference type="PRINTS" id="PR01415">
    <property type="entry name" value="ANKYRIN"/>
</dbReference>
<keyword evidence="5" id="KW-1185">Reference proteome</keyword>
<dbReference type="AlphaFoldDB" id="A0A8K0NY36"/>
<reference evidence="4" key="1">
    <citation type="submission" date="2013-04" db="EMBL/GenBank/DDBJ databases">
        <authorList>
            <person name="Qu J."/>
            <person name="Murali S.C."/>
            <person name="Bandaranaike D."/>
            <person name="Bellair M."/>
            <person name="Blankenburg K."/>
            <person name="Chao H."/>
            <person name="Dinh H."/>
            <person name="Doddapaneni H."/>
            <person name="Downs B."/>
            <person name="Dugan-Rocha S."/>
            <person name="Elkadiri S."/>
            <person name="Gnanaolivu R.D."/>
            <person name="Hernandez B."/>
            <person name="Javaid M."/>
            <person name="Jayaseelan J.C."/>
            <person name="Lee S."/>
            <person name="Li M."/>
            <person name="Ming W."/>
            <person name="Munidasa M."/>
            <person name="Muniz J."/>
            <person name="Nguyen L."/>
            <person name="Ongeri F."/>
            <person name="Osuji N."/>
            <person name="Pu L.-L."/>
            <person name="Puazo M."/>
            <person name="Qu C."/>
            <person name="Quiroz J."/>
            <person name="Raj R."/>
            <person name="Weissenberger G."/>
            <person name="Xin Y."/>
            <person name="Zou X."/>
            <person name="Han Y."/>
            <person name="Richards S."/>
            <person name="Worley K."/>
            <person name="Muzny D."/>
            <person name="Gibbs R."/>
        </authorList>
    </citation>
    <scope>NUCLEOTIDE SEQUENCE</scope>
    <source>
        <strain evidence="4">Sampled in the wild</strain>
    </source>
</reference>
<sequence length="184" mass="19924">MLYEGRTEVELQEILLYSARHGDIPMVQELLSAKKEGKITLDISCKGKNKSNFGWTPLHLASYFGHLTVVELLLDHGADINAINDAGDTSLHKAAFIGREDLVLVLLGRGADVSVTNGEGLTPRQVGRDPEVCKLLAAAETTETRRREEAFLAAARQGDLKTVAAMLKSDKPPNINCADAQGNT</sequence>
<dbReference type="EMBL" id="KZ308254">
    <property type="protein sequence ID" value="KAG8225813.1"/>
    <property type="molecule type" value="Genomic_DNA"/>
</dbReference>
<gene>
    <name evidence="4" type="ORF">J437_LFUL005620</name>
</gene>
<dbReference type="InterPro" id="IPR002110">
    <property type="entry name" value="Ankyrin_rpt"/>
</dbReference>
<dbReference type="Gene3D" id="1.25.40.20">
    <property type="entry name" value="Ankyrin repeat-containing domain"/>
    <property type="match status" value="1"/>
</dbReference>
<dbReference type="Proteomes" id="UP000792457">
    <property type="component" value="Unassembled WGS sequence"/>
</dbReference>
<accession>A0A8K0NY36</accession>
<comment type="caution">
    <text evidence="4">The sequence shown here is derived from an EMBL/GenBank/DDBJ whole genome shotgun (WGS) entry which is preliminary data.</text>
</comment>
<dbReference type="PROSITE" id="PS50088">
    <property type="entry name" value="ANK_REPEAT"/>
    <property type="match status" value="2"/>
</dbReference>
<evidence type="ECO:0000256" key="3">
    <source>
        <dbReference type="PROSITE-ProRule" id="PRU00023"/>
    </source>
</evidence>
<evidence type="ECO:0000313" key="5">
    <source>
        <dbReference type="Proteomes" id="UP000792457"/>
    </source>
</evidence>
<dbReference type="SMART" id="SM00248">
    <property type="entry name" value="ANK"/>
    <property type="match status" value="4"/>
</dbReference>
<dbReference type="PANTHER" id="PTHR24171:SF8">
    <property type="entry name" value="BRCA1-ASSOCIATED RING DOMAIN PROTEIN 1"/>
    <property type="match status" value="1"/>
</dbReference>
<name>A0A8K0NY36_LADFU</name>
<feature type="repeat" description="ANK" evidence="3">
    <location>
        <begin position="53"/>
        <end position="85"/>
    </location>
</feature>
<keyword evidence="2 3" id="KW-0040">ANK repeat</keyword>
<keyword evidence="1" id="KW-0677">Repeat</keyword>
<organism evidence="4 5">
    <name type="scientific">Ladona fulva</name>
    <name type="common">Scarce chaser dragonfly</name>
    <name type="synonym">Libellula fulva</name>
    <dbReference type="NCBI Taxonomy" id="123851"/>
    <lineage>
        <taxon>Eukaryota</taxon>
        <taxon>Metazoa</taxon>
        <taxon>Ecdysozoa</taxon>
        <taxon>Arthropoda</taxon>
        <taxon>Hexapoda</taxon>
        <taxon>Insecta</taxon>
        <taxon>Pterygota</taxon>
        <taxon>Palaeoptera</taxon>
        <taxon>Odonata</taxon>
        <taxon>Epiprocta</taxon>
        <taxon>Anisoptera</taxon>
        <taxon>Libelluloidea</taxon>
        <taxon>Libellulidae</taxon>
        <taxon>Ladona</taxon>
    </lineage>
</organism>
<evidence type="ECO:0000313" key="4">
    <source>
        <dbReference type="EMBL" id="KAG8225813.1"/>
    </source>
</evidence>
<dbReference type="GO" id="GO:0070531">
    <property type="term" value="C:BRCA1-A complex"/>
    <property type="evidence" value="ECO:0007669"/>
    <property type="project" value="TreeGrafter"/>
</dbReference>
<dbReference type="SUPFAM" id="SSF48403">
    <property type="entry name" value="Ankyrin repeat"/>
    <property type="match status" value="1"/>
</dbReference>